<evidence type="ECO:0000256" key="1">
    <source>
        <dbReference type="SAM" id="Coils"/>
    </source>
</evidence>
<reference evidence="2 3" key="1">
    <citation type="submission" date="2016-11" db="EMBL/GenBank/DDBJ databases">
        <authorList>
            <person name="Jaros S."/>
            <person name="Januszkiewicz K."/>
            <person name="Wedrychowicz H."/>
        </authorList>
    </citation>
    <scope>NUCLEOTIDE SEQUENCE [LARGE SCALE GENOMIC DNA]</scope>
    <source>
        <strain evidence="2 3">LMG 20594</strain>
    </source>
</reference>
<evidence type="ECO:0000313" key="3">
    <source>
        <dbReference type="Proteomes" id="UP000184395"/>
    </source>
</evidence>
<dbReference type="EMBL" id="FRAB01000020">
    <property type="protein sequence ID" value="SHK36621.1"/>
    <property type="molecule type" value="Genomic_DNA"/>
</dbReference>
<evidence type="ECO:0000313" key="2">
    <source>
        <dbReference type="EMBL" id="SHK36621.1"/>
    </source>
</evidence>
<accession>A0A1M6RVX3</accession>
<sequence length="788" mass="87694">MGPGAVSFPAVDGLVGLNNSMAEAHLIVDRRQISRASRPQLKTQSLTVSVSNSGEKLIQEVRSADSRMHAWKPINRPYETGRLFCGIIRGGNLPRRLRLMKTTRTHRFPKWLEFRDAVDAASVRPPPPAGRYMFHSDAFDGIVSKLADSPSDVPEARRPINGAIDSELGALAKEIILSSLLAHTPQEPYFSVAHILRDALRQKLLIPTVSATDERWVDAIWIALSYNERKDPQSSATFRPQAADVTFAHAVGFFNARNINVDLYGDQIFVQSSGVWSALAATVAGPLMALGDTVAMKYMDEWLSSRFDPVIRRVHLHPTPDMMGRKLDRSLPYGHLYRTAIKALGRRRIRGRALATPASIGEAATHLAALYEVEPFSTYETMFPPYPSRVLEMLLRVVLYDELFTIPQCDPAQMERLMGDLFEEVSKGRTIPVGGWVLNDAIVLWRTLLSLSSSNVASNFIERSQLRRLLTQGVGRSASDALLDAFVLFAPNRSYRVPSDAILADTRECALAEASDDRYWIAPRPFLGPAFFARLVSVYAKVDKGISSKIGVAFEAQMLNRMTQFAIQCRRAEVAGPKGTKGGDIDLILETPEIVALFELKKKGLTRKTNAGNDLQLAIDLARGVVRGVNQLARHELTLLRSGELRFADGTKLSLNGRRIIKCVISLADYGGLHDGAIVRNMLESFRQISLSPSQSLTREQQAGLEEANEQMKILQLRYTEFSALQPSDSKINLFDNFLFHNVFFVEHVLLAARTAESLLKALLTGHRLMTGSRDPFFEHAWFQSGRN</sequence>
<name>A0A1M6RVX3_9BURK</name>
<gene>
    <name evidence="2" type="ORF">SAMN05192548_102019</name>
</gene>
<proteinExistence type="predicted"/>
<feature type="coiled-coil region" evidence="1">
    <location>
        <begin position="698"/>
        <end position="725"/>
    </location>
</feature>
<keyword evidence="1" id="KW-0175">Coiled coil</keyword>
<organism evidence="2 3">
    <name type="scientific">Paraburkholderia terricola</name>
    <dbReference type="NCBI Taxonomy" id="169427"/>
    <lineage>
        <taxon>Bacteria</taxon>
        <taxon>Pseudomonadati</taxon>
        <taxon>Pseudomonadota</taxon>
        <taxon>Betaproteobacteria</taxon>
        <taxon>Burkholderiales</taxon>
        <taxon>Burkholderiaceae</taxon>
        <taxon>Paraburkholderia</taxon>
    </lineage>
</organism>
<dbReference type="STRING" id="169427.SAMN05192548_102019"/>
<dbReference type="Proteomes" id="UP000184395">
    <property type="component" value="Unassembled WGS sequence"/>
</dbReference>
<protein>
    <submittedName>
        <fullName evidence="2">Uncharacterized protein</fullName>
    </submittedName>
</protein>
<dbReference type="AlphaFoldDB" id="A0A1M6RVX3"/>